<dbReference type="GO" id="GO:0005524">
    <property type="term" value="F:ATP binding"/>
    <property type="evidence" value="ECO:0007669"/>
    <property type="project" value="UniProtKB-KW"/>
</dbReference>
<sequence>MELSIANAEKIVDFSIDRGWLHGQLRLAEIAGEGNMNRTLRIVTDADSIVLKQSVPFVAKYPDIPAPIDRDRVEAAFYQALEGMPIASKMPRFLGHAPEYHLLAFEDLGPASDCTDAYSGMAIDSDIPQLLSWLRDLHQLHIESPVFTNRDMRKLNHAHIFEIPFEDHGSPDVAQRAKELGNAYLSDGPTLLHGDYYPGSWLRTTQGIRIIDPEFAFTGAAEFDVGVFAAHLAFTGLDDAAIRKALGQYQSTKPFDLRLALGFAGVEVLRRLWGIAKLPLPDNQIDRESVWIEWAIALVLDG</sequence>
<accession>A0A381TRL2</accession>
<dbReference type="Gene3D" id="3.30.200.20">
    <property type="entry name" value="Phosphorylase Kinase, domain 1"/>
    <property type="match status" value="1"/>
</dbReference>
<keyword evidence="3" id="KW-0547">Nucleotide-binding</keyword>
<dbReference type="SUPFAM" id="SSF56112">
    <property type="entry name" value="Protein kinase-like (PK-like)"/>
    <property type="match status" value="1"/>
</dbReference>
<keyword evidence="4" id="KW-0418">Kinase</keyword>
<dbReference type="Pfam" id="PF01636">
    <property type="entry name" value="APH"/>
    <property type="match status" value="1"/>
</dbReference>
<evidence type="ECO:0000313" key="7">
    <source>
        <dbReference type="EMBL" id="SVA18148.1"/>
    </source>
</evidence>
<evidence type="ECO:0000256" key="5">
    <source>
        <dbReference type="ARBA" id="ARBA00022840"/>
    </source>
</evidence>
<dbReference type="Gene3D" id="3.90.1200.10">
    <property type="match status" value="1"/>
</dbReference>
<keyword evidence="2" id="KW-0808">Transferase</keyword>
<dbReference type="PANTHER" id="PTHR34273">
    <property type="entry name" value="METHYLTHIORIBOSE KINASE"/>
    <property type="match status" value="1"/>
</dbReference>
<keyword evidence="5" id="KW-0067">ATP-binding</keyword>
<dbReference type="GO" id="GO:0016301">
    <property type="term" value="F:kinase activity"/>
    <property type="evidence" value="ECO:0007669"/>
    <property type="project" value="UniProtKB-KW"/>
</dbReference>
<proteinExistence type="inferred from homology"/>
<evidence type="ECO:0000259" key="6">
    <source>
        <dbReference type="Pfam" id="PF01636"/>
    </source>
</evidence>
<evidence type="ECO:0000256" key="2">
    <source>
        <dbReference type="ARBA" id="ARBA00022679"/>
    </source>
</evidence>
<dbReference type="EMBL" id="UINC01004969">
    <property type="protein sequence ID" value="SVA18148.1"/>
    <property type="molecule type" value="Genomic_DNA"/>
</dbReference>
<name>A0A381TRL2_9ZZZZ</name>
<protein>
    <recommendedName>
        <fullName evidence="6">Aminoglycoside phosphotransferase domain-containing protein</fullName>
    </recommendedName>
</protein>
<dbReference type="PANTHER" id="PTHR34273:SF2">
    <property type="entry name" value="METHYLTHIORIBOSE KINASE"/>
    <property type="match status" value="1"/>
</dbReference>
<dbReference type="InterPro" id="IPR011009">
    <property type="entry name" value="Kinase-like_dom_sf"/>
</dbReference>
<dbReference type="AlphaFoldDB" id="A0A381TRL2"/>
<evidence type="ECO:0000256" key="4">
    <source>
        <dbReference type="ARBA" id="ARBA00022777"/>
    </source>
</evidence>
<organism evidence="7">
    <name type="scientific">marine metagenome</name>
    <dbReference type="NCBI Taxonomy" id="408172"/>
    <lineage>
        <taxon>unclassified sequences</taxon>
        <taxon>metagenomes</taxon>
        <taxon>ecological metagenomes</taxon>
    </lineage>
</organism>
<evidence type="ECO:0000256" key="3">
    <source>
        <dbReference type="ARBA" id="ARBA00022741"/>
    </source>
</evidence>
<gene>
    <name evidence="7" type="ORF">METZ01_LOCUS71002</name>
</gene>
<evidence type="ECO:0000256" key="1">
    <source>
        <dbReference type="ARBA" id="ARBA00010165"/>
    </source>
</evidence>
<feature type="domain" description="Aminoglycoside phosphotransferase" evidence="6">
    <location>
        <begin position="32"/>
        <end position="250"/>
    </location>
</feature>
<reference evidence="7" key="1">
    <citation type="submission" date="2018-05" db="EMBL/GenBank/DDBJ databases">
        <authorList>
            <person name="Lanie J.A."/>
            <person name="Ng W.-L."/>
            <person name="Kazmierczak K.M."/>
            <person name="Andrzejewski T.M."/>
            <person name="Davidsen T.M."/>
            <person name="Wayne K.J."/>
            <person name="Tettelin H."/>
            <person name="Glass J.I."/>
            <person name="Rusch D."/>
            <person name="Podicherti R."/>
            <person name="Tsui H.-C.T."/>
            <person name="Winkler M.E."/>
        </authorList>
    </citation>
    <scope>NUCLEOTIDE SEQUENCE</scope>
</reference>
<dbReference type="InterPro" id="IPR002575">
    <property type="entry name" value="Aminoglycoside_PTrfase"/>
</dbReference>
<comment type="similarity">
    <text evidence="1">Belongs to the methylthioribose kinase family.</text>
</comment>